<reference evidence="1 2" key="1">
    <citation type="journal article" date="2021" name="Elife">
        <title>Chloroplast acquisition without the gene transfer in kleptoplastic sea slugs, Plakobranchus ocellatus.</title>
        <authorList>
            <person name="Maeda T."/>
            <person name="Takahashi S."/>
            <person name="Yoshida T."/>
            <person name="Shimamura S."/>
            <person name="Takaki Y."/>
            <person name="Nagai Y."/>
            <person name="Toyoda A."/>
            <person name="Suzuki Y."/>
            <person name="Arimoto A."/>
            <person name="Ishii H."/>
            <person name="Satoh N."/>
            <person name="Nishiyama T."/>
            <person name="Hasebe M."/>
            <person name="Maruyama T."/>
            <person name="Minagawa J."/>
            <person name="Obokata J."/>
            <person name="Shigenobu S."/>
        </authorList>
    </citation>
    <scope>NUCLEOTIDE SEQUENCE [LARGE SCALE GENOMIC DNA]</scope>
</reference>
<proteinExistence type="predicted"/>
<evidence type="ECO:0000313" key="1">
    <source>
        <dbReference type="EMBL" id="GFR69504.1"/>
    </source>
</evidence>
<protein>
    <submittedName>
        <fullName evidence="1">Uncharacterized protein</fullName>
    </submittedName>
</protein>
<organism evidence="1 2">
    <name type="scientific">Elysia marginata</name>
    <dbReference type="NCBI Taxonomy" id="1093978"/>
    <lineage>
        <taxon>Eukaryota</taxon>
        <taxon>Metazoa</taxon>
        <taxon>Spiralia</taxon>
        <taxon>Lophotrochozoa</taxon>
        <taxon>Mollusca</taxon>
        <taxon>Gastropoda</taxon>
        <taxon>Heterobranchia</taxon>
        <taxon>Euthyneura</taxon>
        <taxon>Panpulmonata</taxon>
        <taxon>Sacoglossa</taxon>
        <taxon>Placobranchoidea</taxon>
        <taxon>Plakobranchidae</taxon>
        <taxon>Elysia</taxon>
    </lineage>
</organism>
<sequence length="95" mass="10794">MKELRSKKRLGESERLLNEAIIVTDAQGQRTSESAAQRAVRKATEVFGPRGDEQVGVQAEWLAYCDSLEIMSKFTSFNNVFENAEAFIHHKQHIN</sequence>
<accession>A0AAV4F961</accession>
<name>A0AAV4F961_9GAST</name>
<dbReference type="Proteomes" id="UP000762676">
    <property type="component" value="Unassembled WGS sequence"/>
</dbReference>
<gene>
    <name evidence="1" type="ORF">ElyMa_005633200</name>
</gene>
<keyword evidence="2" id="KW-1185">Reference proteome</keyword>
<dbReference type="AlphaFoldDB" id="A0AAV4F961"/>
<evidence type="ECO:0000313" key="2">
    <source>
        <dbReference type="Proteomes" id="UP000762676"/>
    </source>
</evidence>
<dbReference type="EMBL" id="BMAT01011267">
    <property type="protein sequence ID" value="GFR69504.1"/>
    <property type="molecule type" value="Genomic_DNA"/>
</dbReference>
<comment type="caution">
    <text evidence="1">The sequence shown here is derived from an EMBL/GenBank/DDBJ whole genome shotgun (WGS) entry which is preliminary data.</text>
</comment>